<protein>
    <submittedName>
        <fullName evidence="5">Uncharacterized protein</fullName>
    </submittedName>
</protein>
<keyword evidence="6" id="KW-1185">Reference proteome</keyword>
<dbReference type="PANTHER" id="PTHR24198">
    <property type="entry name" value="ANKYRIN REPEAT AND PROTEIN KINASE DOMAIN-CONTAINING PROTEIN"/>
    <property type="match status" value="1"/>
</dbReference>
<name>A0A2C5YNK9_9HYPO</name>
<dbReference type="InterPro" id="IPR002110">
    <property type="entry name" value="Ankyrin_rpt"/>
</dbReference>
<feature type="repeat" description="ANK" evidence="3">
    <location>
        <begin position="805"/>
        <end position="837"/>
    </location>
</feature>
<proteinExistence type="predicted"/>
<feature type="repeat" description="ANK" evidence="3">
    <location>
        <begin position="601"/>
        <end position="634"/>
    </location>
</feature>
<evidence type="ECO:0000313" key="5">
    <source>
        <dbReference type="EMBL" id="PHH69203.1"/>
    </source>
</evidence>
<dbReference type="PROSITE" id="PS50297">
    <property type="entry name" value="ANK_REP_REGION"/>
    <property type="match status" value="3"/>
</dbReference>
<dbReference type="OrthoDB" id="4927741at2759"/>
<gene>
    <name evidence="5" type="ORF">CDD82_7938</name>
</gene>
<evidence type="ECO:0000256" key="1">
    <source>
        <dbReference type="ARBA" id="ARBA00022737"/>
    </source>
</evidence>
<evidence type="ECO:0000313" key="6">
    <source>
        <dbReference type="Proteomes" id="UP000224854"/>
    </source>
</evidence>
<dbReference type="Pfam" id="PF12796">
    <property type="entry name" value="Ank_2"/>
    <property type="match status" value="4"/>
</dbReference>
<dbReference type="Proteomes" id="UP000224854">
    <property type="component" value="Unassembled WGS sequence"/>
</dbReference>
<sequence length="1045" mass="116697">MKQLQLLVTAGLWATAGQCHIPSVDIKHSQLGEYLIRRQIKTLEKNLFLDMEHLPGSYMSVTEAICGGLWIMCPAGITFSHKKTLLPGKQANGTGGTHQGLNVSLSISRQPLRRARNTQSGPVSISRQQQTVTIASTSEGWNFGAQLSGSVLKGIQPSLLGAPGVSISASYSRYSSSGSQMSVADGSSFSCPPLFDCWSEAWVPYVTISGPCKVQAWHECGNKRETCSSYFTRLACEQFHHWKAKVCPLPETCNITTPVMEGDRPWVTEVYFEEPLLEFHPKPVISGYHAGYYLLSSGDYRYDPVRTSNRYWTPKDDWHDNRAWPSLDDEIAKFNHSVPRITSHIDGCYRLDTMEWYCPWTAGDKHYWATKGVPYAKPTAPDPSTQDIADFLQLENGLTDSQVMREYLKLFNREHGLDMAQTDFNARNKWQQTPLIWGVVQGHEIMAMLLLGNLGVNVTATDLHNRTALSWAAAGGYVTLIRHITVVDGSDINFADDKGRTPLSWAVQKGHDDVIQLLLRTDDVDVTVRDKRSLAPLWWAAYKGNLAAVKGLAALSNTSSTVAQEDYWSGPLYVAAEKGHAAIVSYLAKLPWLDINLPNNDTETALILAVQNGHADVVKELLMHPDIDVNKSDRYGNTPLAYAVDQLDMAIAMLLLSAPEINPNRYDRRFSIAPLLRAIRLSSEDMTKLLLATGKVDVNIHDYNGKTPVVYAIEKGFVKVARWLLDTPGINVDFADNYGRTPLAYAAKHNQVAIARMLLDRGADPTIEDAYQVIPLERAAENDSEGIIKLLLGQEDVNVDHWDAYRTTLLGRAVKKNDTEFIAILLSKNADPNLQDQYNQTPFTLAALMNQTHALKLLLAVDRIDINHRDQLDRTALSYLAEHGNTEILRLLMARHADPNIPDAYVKTPLVWAAEMNHVDAVLILLTAHNINVNHQDSLLRTALSYAAELGNADMIRLLLTRDADPNIEDQFQKAPLNWAAYMDHYAAVKMLIRAPYIDPNHRDQRDSSALAYAVENENVAMVRLLVDTGIVDPTLYHEEWFQLV</sequence>
<keyword evidence="1" id="KW-0677">Repeat</keyword>
<evidence type="ECO:0000256" key="2">
    <source>
        <dbReference type="ARBA" id="ARBA00023043"/>
    </source>
</evidence>
<dbReference type="Gene3D" id="1.25.40.20">
    <property type="entry name" value="Ankyrin repeat-containing domain"/>
    <property type="match status" value="6"/>
</dbReference>
<feature type="repeat" description="ANK" evidence="3">
    <location>
        <begin position="939"/>
        <end position="971"/>
    </location>
</feature>
<keyword evidence="4" id="KW-0732">Signal</keyword>
<dbReference type="Pfam" id="PF13637">
    <property type="entry name" value="Ank_4"/>
    <property type="match status" value="1"/>
</dbReference>
<dbReference type="PRINTS" id="PR01415">
    <property type="entry name" value="ANKYRIN"/>
</dbReference>
<feature type="repeat" description="ANK" evidence="3">
    <location>
        <begin position="498"/>
        <end position="520"/>
    </location>
</feature>
<dbReference type="PROSITE" id="PS50088">
    <property type="entry name" value="ANK_REPEAT"/>
    <property type="match status" value="6"/>
</dbReference>
<dbReference type="Pfam" id="PF00023">
    <property type="entry name" value="Ank"/>
    <property type="match status" value="1"/>
</dbReference>
<dbReference type="SUPFAM" id="SSF48403">
    <property type="entry name" value="Ankyrin repeat"/>
    <property type="match status" value="2"/>
</dbReference>
<evidence type="ECO:0000256" key="3">
    <source>
        <dbReference type="PROSITE-ProRule" id="PRU00023"/>
    </source>
</evidence>
<feature type="repeat" description="ANK" evidence="3">
    <location>
        <begin position="738"/>
        <end position="770"/>
    </location>
</feature>
<accession>A0A2C5YNK9</accession>
<evidence type="ECO:0000256" key="4">
    <source>
        <dbReference type="SAM" id="SignalP"/>
    </source>
</evidence>
<feature type="repeat" description="ANK" evidence="3">
    <location>
        <begin position="872"/>
        <end position="904"/>
    </location>
</feature>
<organism evidence="5 6">
    <name type="scientific">Ophiocordyceps australis</name>
    <dbReference type="NCBI Taxonomy" id="1399860"/>
    <lineage>
        <taxon>Eukaryota</taxon>
        <taxon>Fungi</taxon>
        <taxon>Dikarya</taxon>
        <taxon>Ascomycota</taxon>
        <taxon>Pezizomycotina</taxon>
        <taxon>Sordariomycetes</taxon>
        <taxon>Hypocreomycetidae</taxon>
        <taxon>Hypocreales</taxon>
        <taxon>Ophiocordycipitaceae</taxon>
        <taxon>Ophiocordyceps</taxon>
    </lineage>
</organism>
<feature type="chain" id="PRO_5012067094" evidence="4">
    <location>
        <begin position="20"/>
        <end position="1045"/>
    </location>
</feature>
<dbReference type="AlphaFoldDB" id="A0A2C5YNK9"/>
<feature type="signal peptide" evidence="4">
    <location>
        <begin position="1"/>
        <end position="19"/>
    </location>
</feature>
<reference evidence="5 6" key="1">
    <citation type="submission" date="2017-06" db="EMBL/GenBank/DDBJ databases">
        <title>Ant-infecting Ophiocordyceps genomes reveal a high diversity of potential behavioral manipulation genes and a possible major role for enterotoxins.</title>
        <authorList>
            <person name="De Bekker C."/>
            <person name="Evans H.C."/>
            <person name="Brachmann A."/>
            <person name="Hughes D.P."/>
        </authorList>
    </citation>
    <scope>NUCLEOTIDE SEQUENCE [LARGE SCALE GENOMIC DNA]</scope>
    <source>
        <strain evidence="5 6">1348a</strain>
    </source>
</reference>
<dbReference type="PANTHER" id="PTHR24198:SF165">
    <property type="entry name" value="ANKYRIN REPEAT-CONTAINING PROTEIN-RELATED"/>
    <property type="match status" value="1"/>
</dbReference>
<dbReference type="SMART" id="SM00248">
    <property type="entry name" value="ANK"/>
    <property type="match status" value="18"/>
</dbReference>
<dbReference type="EMBL" id="NJEU01000980">
    <property type="protein sequence ID" value="PHH69203.1"/>
    <property type="molecule type" value="Genomic_DNA"/>
</dbReference>
<comment type="caution">
    <text evidence="5">The sequence shown here is derived from an EMBL/GenBank/DDBJ whole genome shotgun (WGS) entry which is preliminary data.</text>
</comment>
<dbReference type="InterPro" id="IPR036770">
    <property type="entry name" value="Ankyrin_rpt-contain_sf"/>
</dbReference>
<keyword evidence="2 3" id="KW-0040">ANK repeat</keyword>